<keyword evidence="5" id="KW-1185">Reference proteome</keyword>
<comment type="subcellular location">
    <subcellularLocation>
        <location evidence="2">Cell outer membrane</location>
    </subcellularLocation>
</comment>
<dbReference type="CDD" id="cd19438">
    <property type="entry name" value="lipocalin_Blc-like"/>
    <property type="match status" value="1"/>
</dbReference>
<accession>A0A4U1B208</accession>
<keyword evidence="2" id="KW-0446">Lipid-binding</keyword>
<dbReference type="SUPFAM" id="SSF50814">
    <property type="entry name" value="Lipocalins"/>
    <property type="match status" value="1"/>
</dbReference>
<dbReference type="GO" id="GO:0008289">
    <property type="term" value="F:lipid binding"/>
    <property type="evidence" value="ECO:0007669"/>
    <property type="project" value="UniProtKB-UniRule"/>
</dbReference>
<dbReference type="InterPro" id="IPR047202">
    <property type="entry name" value="Lipocalin_Blc-like_dom"/>
</dbReference>
<dbReference type="InterPro" id="IPR012674">
    <property type="entry name" value="Calycin"/>
</dbReference>
<name>A0A4U1B208_9GAMM</name>
<dbReference type="PIRSF" id="PIRSF036893">
    <property type="entry name" value="Lipocalin_ApoD"/>
    <property type="match status" value="1"/>
</dbReference>
<dbReference type="PANTHER" id="PTHR10612:SF34">
    <property type="entry name" value="APOLIPOPROTEIN D"/>
    <property type="match status" value="1"/>
</dbReference>
<comment type="similarity">
    <text evidence="1 2">Belongs to the calycin superfamily. Lipocalin family.</text>
</comment>
<organism evidence="4 5">
    <name type="scientific">Thalassotalea mangrovi</name>
    <dbReference type="NCBI Taxonomy" id="2572245"/>
    <lineage>
        <taxon>Bacteria</taxon>
        <taxon>Pseudomonadati</taxon>
        <taxon>Pseudomonadota</taxon>
        <taxon>Gammaproteobacteria</taxon>
        <taxon>Alteromonadales</taxon>
        <taxon>Colwelliaceae</taxon>
        <taxon>Thalassotalea</taxon>
    </lineage>
</organism>
<dbReference type="Pfam" id="PF08212">
    <property type="entry name" value="Lipocalin_2"/>
    <property type="match status" value="1"/>
</dbReference>
<evidence type="ECO:0000313" key="5">
    <source>
        <dbReference type="Proteomes" id="UP000307999"/>
    </source>
</evidence>
<keyword evidence="2" id="KW-0998">Cell outer membrane</keyword>
<reference evidence="4 5" key="1">
    <citation type="submission" date="2019-04" db="EMBL/GenBank/DDBJ databases">
        <title>Thalassotalea guangxiensis sp. nov., isolated from sediment of the coastal wetland.</title>
        <authorList>
            <person name="Zheng S."/>
            <person name="Zhang D."/>
        </authorList>
    </citation>
    <scope>NUCLEOTIDE SEQUENCE [LARGE SCALE GENOMIC DNA]</scope>
    <source>
        <strain evidence="4 5">ZS-4</strain>
    </source>
</reference>
<dbReference type="AlphaFoldDB" id="A0A4U1B208"/>
<evidence type="ECO:0000313" key="4">
    <source>
        <dbReference type="EMBL" id="TKB43344.1"/>
    </source>
</evidence>
<dbReference type="PRINTS" id="PR01171">
    <property type="entry name" value="BCTLIPOCALIN"/>
</dbReference>
<dbReference type="PROSITE" id="PS00213">
    <property type="entry name" value="LIPOCALIN"/>
    <property type="match status" value="1"/>
</dbReference>
<feature type="chain" id="PRO_5021060456" description="Outer membrane lipoprotein Blc" evidence="2">
    <location>
        <begin position="22"/>
        <end position="182"/>
    </location>
</feature>
<sequence>MVRLKLLAFSALLALSGCNSVPEGVQPVTDFELPRYLGTWYEVARLDHSFERGLEQVTANYSLAEDGTVVVVNRGYDQQDGEWQSAEGKAKFVSDKDIGHLQVSFFGPIYMSYVIAELQEHDEPSAQDSHDYQTSFVVGYSTDYVWLLSRTPEVSEQVRQQFIGFVESLDIDANQLIWVNHK</sequence>
<evidence type="ECO:0000256" key="1">
    <source>
        <dbReference type="ARBA" id="ARBA00006889"/>
    </source>
</evidence>
<feature type="signal peptide" evidence="2">
    <location>
        <begin position="1"/>
        <end position="21"/>
    </location>
</feature>
<feature type="domain" description="Lipocalin/cytosolic fatty-acid binding" evidence="3">
    <location>
        <begin position="32"/>
        <end position="180"/>
    </location>
</feature>
<evidence type="ECO:0000256" key="2">
    <source>
        <dbReference type="PIRNR" id="PIRNR036893"/>
    </source>
</evidence>
<dbReference type="InterPro" id="IPR022271">
    <property type="entry name" value="Lipocalin_ApoD"/>
</dbReference>
<dbReference type="RefSeq" id="WP_136737123.1">
    <property type="nucleotide sequence ID" value="NZ_SWDB01000039.1"/>
</dbReference>
<dbReference type="EMBL" id="SWDB01000039">
    <property type="protein sequence ID" value="TKB43344.1"/>
    <property type="molecule type" value="Genomic_DNA"/>
</dbReference>
<keyword evidence="2" id="KW-0449">Lipoprotein</keyword>
<gene>
    <name evidence="4" type="ORF">E8M12_15225</name>
</gene>
<comment type="function">
    <text evidence="2">Involved in the storage or transport of lipids necessary for membrane maintenance under stressful conditions. Displays a binding preference for lysophospholipids.</text>
</comment>
<comment type="caution">
    <text evidence="4">The sequence shown here is derived from an EMBL/GenBank/DDBJ whole genome shotgun (WGS) entry which is preliminary data.</text>
</comment>
<dbReference type="InterPro" id="IPR002446">
    <property type="entry name" value="Lipocalin_bac"/>
</dbReference>
<dbReference type="InterPro" id="IPR022272">
    <property type="entry name" value="Lipocalin_CS"/>
</dbReference>
<protein>
    <recommendedName>
        <fullName evidence="2">Outer membrane lipoprotein Blc</fullName>
    </recommendedName>
</protein>
<dbReference type="PROSITE" id="PS51257">
    <property type="entry name" value="PROKAR_LIPOPROTEIN"/>
    <property type="match status" value="1"/>
</dbReference>
<dbReference type="GO" id="GO:0006950">
    <property type="term" value="P:response to stress"/>
    <property type="evidence" value="ECO:0007669"/>
    <property type="project" value="UniProtKB-ARBA"/>
</dbReference>
<keyword evidence="2" id="KW-0472">Membrane</keyword>
<proteinExistence type="inferred from homology"/>
<dbReference type="Proteomes" id="UP000307999">
    <property type="component" value="Unassembled WGS sequence"/>
</dbReference>
<evidence type="ECO:0000259" key="3">
    <source>
        <dbReference type="Pfam" id="PF08212"/>
    </source>
</evidence>
<dbReference type="Gene3D" id="2.40.128.20">
    <property type="match status" value="1"/>
</dbReference>
<keyword evidence="2" id="KW-0732">Signal</keyword>
<dbReference type="GO" id="GO:0009279">
    <property type="term" value="C:cell outer membrane"/>
    <property type="evidence" value="ECO:0007669"/>
    <property type="project" value="UniProtKB-SubCell"/>
</dbReference>
<dbReference type="OrthoDB" id="9793905at2"/>
<comment type="subunit">
    <text evidence="2">Homodimer.</text>
</comment>
<dbReference type="PANTHER" id="PTHR10612">
    <property type="entry name" value="APOLIPOPROTEIN D"/>
    <property type="match status" value="1"/>
</dbReference>
<dbReference type="InterPro" id="IPR000566">
    <property type="entry name" value="Lipocln_cytosolic_FA-bd_dom"/>
</dbReference>